<dbReference type="Proteomes" id="UP000238949">
    <property type="component" value="Unassembled WGS sequence"/>
</dbReference>
<name>A0A2S9VD76_9ALTE</name>
<feature type="transmembrane region" description="Helical" evidence="1">
    <location>
        <begin position="56"/>
        <end position="76"/>
    </location>
</feature>
<keyword evidence="1" id="KW-1133">Transmembrane helix</keyword>
<gene>
    <name evidence="2" type="ORF">C6Y40_06475</name>
</gene>
<feature type="transmembrane region" description="Helical" evidence="1">
    <location>
        <begin position="12"/>
        <end position="36"/>
    </location>
</feature>
<comment type="caution">
    <text evidence="2">The sequence shown here is derived from an EMBL/GenBank/DDBJ whole genome shotgun (WGS) entry which is preliminary data.</text>
</comment>
<evidence type="ECO:0000313" key="3">
    <source>
        <dbReference type="Proteomes" id="UP000238949"/>
    </source>
</evidence>
<dbReference type="EMBL" id="PVNP01000051">
    <property type="protein sequence ID" value="PRO74407.1"/>
    <property type="molecule type" value="Genomic_DNA"/>
</dbReference>
<protein>
    <submittedName>
        <fullName evidence="2">Uncharacterized protein</fullName>
    </submittedName>
</protein>
<proteinExistence type="predicted"/>
<feature type="transmembrane region" description="Helical" evidence="1">
    <location>
        <begin position="111"/>
        <end position="133"/>
    </location>
</feature>
<evidence type="ECO:0000313" key="2">
    <source>
        <dbReference type="EMBL" id="PRO74407.1"/>
    </source>
</evidence>
<evidence type="ECO:0000256" key="1">
    <source>
        <dbReference type="SAM" id="Phobius"/>
    </source>
</evidence>
<accession>A0A2S9VD76</accession>
<sequence length="149" mass="16226">MNTQPLSVKSLVIAFLIYVVTTVILAVVLSVFWQSGIDTTAYSQQQLIDMAAQSNLLTIGSMIIGSLMAVICAYFITRRTGSDGYKHAMYFAGLLILYGILGVFLHPEHHVIQQAAKLLAPAPLCLLGARFALANMNKKHDKMSHGACE</sequence>
<dbReference type="OrthoDB" id="6336759at2"/>
<feature type="transmembrane region" description="Helical" evidence="1">
    <location>
        <begin position="88"/>
        <end position="105"/>
    </location>
</feature>
<keyword evidence="1" id="KW-0812">Transmembrane</keyword>
<dbReference type="RefSeq" id="WP_105933877.1">
    <property type="nucleotide sequence ID" value="NZ_PVNP01000051.1"/>
</dbReference>
<dbReference type="AlphaFoldDB" id="A0A2S9VD76"/>
<keyword evidence="3" id="KW-1185">Reference proteome</keyword>
<reference evidence="3" key="1">
    <citation type="journal article" date="2020" name="Int. J. Syst. Evol. Microbiol.">
        <title>Alteromonas alba sp. nov., a marine bacterium isolated from the seawater of the West Pacific Ocean.</title>
        <authorList>
            <person name="Sun C."/>
            <person name="Wu Y.-H."/>
            <person name="Xamxidin M."/>
            <person name="Cheng H."/>
            <person name="Xu X.-W."/>
        </authorList>
    </citation>
    <scope>NUCLEOTIDE SEQUENCE [LARGE SCALE GENOMIC DNA]</scope>
    <source>
        <strain evidence="3">190</strain>
    </source>
</reference>
<organism evidence="2 3">
    <name type="scientific">Alteromonas alba</name>
    <dbReference type="NCBI Taxonomy" id="2079529"/>
    <lineage>
        <taxon>Bacteria</taxon>
        <taxon>Pseudomonadati</taxon>
        <taxon>Pseudomonadota</taxon>
        <taxon>Gammaproteobacteria</taxon>
        <taxon>Alteromonadales</taxon>
        <taxon>Alteromonadaceae</taxon>
        <taxon>Alteromonas/Salinimonas group</taxon>
        <taxon>Alteromonas</taxon>
    </lineage>
</organism>
<keyword evidence="1" id="KW-0472">Membrane</keyword>